<keyword evidence="16" id="KW-1185">Reference proteome</keyword>
<evidence type="ECO:0000256" key="11">
    <source>
        <dbReference type="ARBA" id="ARBA00023136"/>
    </source>
</evidence>
<evidence type="ECO:0000256" key="3">
    <source>
        <dbReference type="ARBA" id="ARBA00010617"/>
    </source>
</evidence>
<comment type="cofactor">
    <cofactor evidence="1 12">
        <name>heme</name>
        <dbReference type="ChEBI" id="CHEBI:30413"/>
    </cofactor>
</comment>
<keyword evidence="6 12" id="KW-0479">Metal-binding</keyword>
<evidence type="ECO:0000256" key="9">
    <source>
        <dbReference type="ARBA" id="ARBA00023004"/>
    </source>
</evidence>
<keyword evidence="9 12" id="KW-0408">Iron</keyword>
<dbReference type="FunFam" id="1.10.630.10:FF:000026">
    <property type="entry name" value="Cytochrome P450 82C4"/>
    <property type="match status" value="1"/>
</dbReference>
<evidence type="ECO:0000256" key="8">
    <source>
        <dbReference type="ARBA" id="ARBA00023002"/>
    </source>
</evidence>
<dbReference type="PANTHER" id="PTHR47947:SF26">
    <property type="entry name" value="CYTOCHROME P450"/>
    <property type="match status" value="1"/>
</dbReference>
<evidence type="ECO:0000256" key="2">
    <source>
        <dbReference type="ARBA" id="ARBA00004370"/>
    </source>
</evidence>
<dbReference type="AlphaFoldDB" id="A0AAD7LYI4"/>
<dbReference type="CDD" id="cd20654">
    <property type="entry name" value="CYP82"/>
    <property type="match status" value="1"/>
</dbReference>
<keyword evidence="5 14" id="KW-0812">Transmembrane</keyword>
<dbReference type="GO" id="GO:0016705">
    <property type="term" value="F:oxidoreductase activity, acting on paired donors, with incorporation or reduction of molecular oxygen"/>
    <property type="evidence" value="ECO:0007669"/>
    <property type="project" value="InterPro"/>
</dbReference>
<feature type="binding site" description="axial binding residue" evidence="12">
    <location>
        <position position="465"/>
    </location>
    <ligand>
        <name>heme</name>
        <dbReference type="ChEBI" id="CHEBI:30413"/>
    </ligand>
    <ligandPart>
        <name>Fe</name>
        <dbReference type="ChEBI" id="CHEBI:18248"/>
    </ligandPart>
</feature>
<name>A0AAD7LYI4_QUISA</name>
<organism evidence="15 16">
    <name type="scientific">Quillaja saponaria</name>
    <name type="common">Soap bark tree</name>
    <dbReference type="NCBI Taxonomy" id="32244"/>
    <lineage>
        <taxon>Eukaryota</taxon>
        <taxon>Viridiplantae</taxon>
        <taxon>Streptophyta</taxon>
        <taxon>Embryophyta</taxon>
        <taxon>Tracheophyta</taxon>
        <taxon>Spermatophyta</taxon>
        <taxon>Magnoliopsida</taxon>
        <taxon>eudicotyledons</taxon>
        <taxon>Gunneridae</taxon>
        <taxon>Pentapetalae</taxon>
        <taxon>rosids</taxon>
        <taxon>fabids</taxon>
        <taxon>Fabales</taxon>
        <taxon>Quillajaceae</taxon>
        <taxon>Quillaja</taxon>
    </lineage>
</organism>
<dbReference type="EMBL" id="JARAOO010000006">
    <property type="protein sequence ID" value="KAJ7966681.1"/>
    <property type="molecule type" value="Genomic_DNA"/>
</dbReference>
<gene>
    <name evidence="15" type="ORF">O6P43_016113</name>
</gene>
<dbReference type="Pfam" id="PF00067">
    <property type="entry name" value="p450"/>
    <property type="match status" value="1"/>
</dbReference>
<dbReference type="GO" id="GO:0020037">
    <property type="term" value="F:heme binding"/>
    <property type="evidence" value="ECO:0007669"/>
    <property type="project" value="InterPro"/>
</dbReference>
<evidence type="ECO:0000256" key="10">
    <source>
        <dbReference type="ARBA" id="ARBA00023033"/>
    </source>
</evidence>
<dbReference type="InterPro" id="IPR050651">
    <property type="entry name" value="Plant_Cytochrome_P450_Monoox"/>
</dbReference>
<dbReference type="PANTHER" id="PTHR47947">
    <property type="entry name" value="CYTOCHROME P450 82C3-RELATED"/>
    <property type="match status" value="1"/>
</dbReference>
<sequence>MELDLQSQTALWFGIFAFLVFLCSLSWLSIKSRRPAKRAPPPPEAGGAWPLIGHLPHLVGSKTAHLTLGKMADTYGPIFTLRLGVYRSLVVSSWEIAKECLTINDKTFASRPKFLAPEIMGYNYAMFGFSPYGPYWRHVRKIATLEVLSIHRLEKLRHVRVSEIKATMKELHHSSGNVVEMKSRFEKILLNVLFRVIMGKPFYGDGDRNGDGNGDGDVAYRKALRSFFELGGAFTLSDVLPYLRWLDLGGYEKAMKKTGRELNQVLDVCLEEHKQKRKNDKGQEHIDDFMDVILSLLDGPGALESSTYDADTITKATCLAIISGGTDSTTVTITWALSLLLNNREALKKAQNELDIHVGRERLPEESDAKNLVYLQAIIKETMRLYPAAPLSVPHESTEDCIVDGYHVPAGTRLLVNIYKIHRDPRVWPDPLEFRPERFLTTHKGLDVKGHDFELIPFGSGRRMCPGISFALQVIQLTLANLLHGFDISTPSNELVDMTEDSGLTNIKATPLEVILTPRLPAQLYG</sequence>
<evidence type="ECO:0000256" key="13">
    <source>
        <dbReference type="RuleBase" id="RU000461"/>
    </source>
</evidence>
<protein>
    <submittedName>
        <fullName evidence="15">Cytochrome P450</fullName>
    </submittedName>
</protein>
<accession>A0AAD7LYI4</accession>
<dbReference type="Gene3D" id="1.10.630.10">
    <property type="entry name" value="Cytochrome P450"/>
    <property type="match status" value="1"/>
</dbReference>
<dbReference type="InterPro" id="IPR002401">
    <property type="entry name" value="Cyt_P450_E_grp-I"/>
</dbReference>
<evidence type="ECO:0000256" key="4">
    <source>
        <dbReference type="ARBA" id="ARBA00022617"/>
    </source>
</evidence>
<dbReference type="GO" id="GO:0016020">
    <property type="term" value="C:membrane"/>
    <property type="evidence" value="ECO:0007669"/>
    <property type="project" value="UniProtKB-SubCell"/>
</dbReference>
<comment type="subcellular location">
    <subcellularLocation>
        <location evidence="2">Membrane</location>
    </subcellularLocation>
</comment>
<evidence type="ECO:0000313" key="15">
    <source>
        <dbReference type="EMBL" id="KAJ7966681.1"/>
    </source>
</evidence>
<dbReference type="PROSITE" id="PS00086">
    <property type="entry name" value="CYTOCHROME_P450"/>
    <property type="match status" value="1"/>
</dbReference>
<dbReference type="SUPFAM" id="SSF48264">
    <property type="entry name" value="Cytochrome P450"/>
    <property type="match status" value="1"/>
</dbReference>
<keyword evidence="4 12" id="KW-0349">Heme</keyword>
<evidence type="ECO:0000256" key="14">
    <source>
        <dbReference type="SAM" id="Phobius"/>
    </source>
</evidence>
<reference evidence="15" key="1">
    <citation type="journal article" date="2023" name="Science">
        <title>Elucidation of the pathway for biosynthesis of saponin adjuvants from the soapbark tree.</title>
        <authorList>
            <person name="Reed J."/>
            <person name="Orme A."/>
            <person name="El-Demerdash A."/>
            <person name="Owen C."/>
            <person name="Martin L.B.B."/>
            <person name="Misra R.C."/>
            <person name="Kikuchi S."/>
            <person name="Rejzek M."/>
            <person name="Martin A.C."/>
            <person name="Harkess A."/>
            <person name="Leebens-Mack J."/>
            <person name="Louveau T."/>
            <person name="Stephenson M.J."/>
            <person name="Osbourn A."/>
        </authorList>
    </citation>
    <scope>NUCLEOTIDE SEQUENCE</scope>
    <source>
        <strain evidence="15">S10</strain>
    </source>
</reference>
<dbReference type="GO" id="GO:0005506">
    <property type="term" value="F:iron ion binding"/>
    <property type="evidence" value="ECO:0007669"/>
    <property type="project" value="InterPro"/>
</dbReference>
<dbReference type="Proteomes" id="UP001163823">
    <property type="component" value="Chromosome 6"/>
</dbReference>
<evidence type="ECO:0000256" key="1">
    <source>
        <dbReference type="ARBA" id="ARBA00001971"/>
    </source>
</evidence>
<dbReference type="KEGG" id="qsa:O6P43_016113"/>
<dbReference type="InterPro" id="IPR017972">
    <property type="entry name" value="Cyt_P450_CS"/>
</dbReference>
<evidence type="ECO:0000256" key="6">
    <source>
        <dbReference type="ARBA" id="ARBA00022723"/>
    </source>
</evidence>
<dbReference type="InterPro" id="IPR001128">
    <property type="entry name" value="Cyt_P450"/>
</dbReference>
<keyword evidence="7 14" id="KW-1133">Transmembrane helix</keyword>
<evidence type="ECO:0000313" key="16">
    <source>
        <dbReference type="Proteomes" id="UP001163823"/>
    </source>
</evidence>
<evidence type="ECO:0000256" key="12">
    <source>
        <dbReference type="PIRSR" id="PIRSR602401-1"/>
    </source>
</evidence>
<comment type="similarity">
    <text evidence="3 13">Belongs to the cytochrome P450 family.</text>
</comment>
<keyword evidence="10 13" id="KW-0503">Monooxygenase</keyword>
<dbReference type="PRINTS" id="PR00463">
    <property type="entry name" value="EP450I"/>
</dbReference>
<comment type="caution">
    <text evidence="15">The sequence shown here is derived from an EMBL/GenBank/DDBJ whole genome shotgun (WGS) entry which is preliminary data.</text>
</comment>
<feature type="transmembrane region" description="Helical" evidence="14">
    <location>
        <begin position="12"/>
        <end position="30"/>
    </location>
</feature>
<keyword evidence="8 13" id="KW-0560">Oxidoreductase</keyword>
<proteinExistence type="inferred from homology"/>
<dbReference type="PRINTS" id="PR00385">
    <property type="entry name" value="P450"/>
</dbReference>
<dbReference type="GO" id="GO:0004497">
    <property type="term" value="F:monooxygenase activity"/>
    <property type="evidence" value="ECO:0007669"/>
    <property type="project" value="UniProtKB-KW"/>
</dbReference>
<evidence type="ECO:0000256" key="7">
    <source>
        <dbReference type="ARBA" id="ARBA00022989"/>
    </source>
</evidence>
<dbReference type="InterPro" id="IPR036396">
    <property type="entry name" value="Cyt_P450_sf"/>
</dbReference>
<keyword evidence="11 14" id="KW-0472">Membrane</keyword>
<evidence type="ECO:0000256" key="5">
    <source>
        <dbReference type="ARBA" id="ARBA00022692"/>
    </source>
</evidence>